<evidence type="ECO:0000256" key="1">
    <source>
        <dbReference type="SAM" id="SignalP"/>
    </source>
</evidence>
<dbReference type="KEGG" id="trc:DYE49_11770"/>
<evidence type="ECO:0000313" key="6">
    <source>
        <dbReference type="Proteomes" id="UP000593591"/>
    </source>
</evidence>
<organism evidence="3 5">
    <name type="scientific">Treponema rectale</name>
    <dbReference type="NCBI Taxonomy" id="744512"/>
    <lineage>
        <taxon>Bacteria</taxon>
        <taxon>Pseudomonadati</taxon>
        <taxon>Spirochaetota</taxon>
        <taxon>Spirochaetia</taxon>
        <taxon>Spirochaetales</taxon>
        <taxon>Treponemataceae</taxon>
        <taxon>Treponema</taxon>
    </lineage>
</organism>
<accession>A0A840SHY6</accession>
<dbReference type="RefSeq" id="WP_184652439.1">
    <property type="nucleotide sequence ID" value="NZ_JACHFR010000002.1"/>
</dbReference>
<evidence type="ECO:0000259" key="2">
    <source>
        <dbReference type="Pfam" id="PF25302"/>
    </source>
</evidence>
<dbReference type="Proteomes" id="UP000593591">
    <property type="component" value="Chromosome"/>
</dbReference>
<dbReference type="Pfam" id="PF25302">
    <property type="entry name" value="NADase_transloc"/>
    <property type="match status" value="1"/>
</dbReference>
<evidence type="ECO:0000313" key="3">
    <source>
        <dbReference type="EMBL" id="MBB5219002.1"/>
    </source>
</evidence>
<dbReference type="EMBL" id="JACHFR010000002">
    <property type="protein sequence ID" value="MBB5219002.1"/>
    <property type="molecule type" value="Genomic_DNA"/>
</dbReference>
<reference evidence="3 5" key="2">
    <citation type="submission" date="2020-08" db="EMBL/GenBank/DDBJ databases">
        <title>Genomic Encyclopedia of Type Strains, Phase IV (KMG-IV): sequencing the most valuable type-strain genomes for metagenomic binning, comparative biology and taxonomic classification.</title>
        <authorList>
            <person name="Goeker M."/>
        </authorList>
    </citation>
    <scope>NUCLEOTIDE SEQUENCE [LARGE SCALE GENOMIC DNA]</scope>
    <source>
        <strain evidence="3 5">DSM 103679</strain>
    </source>
</reference>
<name>A0A840SHY6_9SPIR</name>
<dbReference type="Proteomes" id="UP000578697">
    <property type="component" value="Unassembled WGS sequence"/>
</dbReference>
<dbReference type="EMBL" id="CP031517">
    <property type="protein sequence ID" value="QOS41086.1"/>
    <property type="molecule type" value="Genomic_DNA"/>
</dbReference>
<dbReference type="AlphaFoldDB" id="A0A840SHY6"/>
<keyword evidence="1" id="KW-0732">Signal</keyword>
<feature type="chain" id="PRO_5036240842" description="NAD glycohydrolase translocation F5/8 type C domain-containing protein" evidence="1">
    <location>
        <begin position="21"/>
        <end position="398"/>
    </location>
</feature>
<feature type="domain" description="NAD glycohydrolase translocation F5/8 type C" evidence="2">
    <location>
        <begin position="256"/>
        <end position="381"/>
    </location>
</feature>
<sequence length="398" mass="46420">MKRKLITFYVFVMSSILAMAAGSKPLENTDYIISWNFRDEFFGEMGERDPGPAFFKQNTDYQVYWTADIKNNDYLITITKNKKELSYKLSNLIDTNDYFSENATLEIIFYPEENRLNMLCFFDYCDIKTSIFIICFDFNLSKVTVGSKITYSGLIRSMISSASERYEDALQRLFVTDKKNEPLSFYLKKDELTNFYTKGIFCTLENSILTMNASDERSLYKDEYKKLEKNFPQLLSVEKVVGTSKNCMVSDFSLIAKSELKEGATVYSASNMKEFSNTPWVPSLNYTDEEIVIESSENMNGLYFCNGFYRENRQDLYFKNNRVKEIEIIYPESFGFKHNVVLIDTAQPQYIPLLNCECKEIKIKIKSVYKGTDYNDTCINCIIPVTEQPFKVLKYWGK</sequence>
<evidence type="ECO:0000313" key="4">
    <source>
        <dbReference type="EMBL" id="QOS41086.1"/>
    </source>
</evidence>
<protein>
    <recommendedName>
        <fullName evidence="2">NAD glycohydrolase translocation F5/8 type C domain-containing protein</fullName>
    </recommendedName>
</protein>
<gene>
    <name evidence="4" type="ORF">DYE49_11770</name>
    <name evidence="3" type="ORF">HNP77_001371</name>
</gene>
<feature type="signal peptide" evidence="1">
    <location>
        <begin position="1"/>
        <end position="20"/>
    </location>
</feature>
<evidence type="ECO:0000313" key="5">
    <source>
        <dbReference type="Proteomes" id="UP000578697"/>
    </source>
</evidence>
<reference evidence="4 6" key="1">
    <citation type="submission" date="2018-08" db="EMBL/GenBank/DDBJ databases">
        <title>The first complete genome of Treponema rectale (CHPAT), a commensal spirochete of the bovine rectum.</title>
        <authorList>
            <person name="Staton G.J."/>
            <person name="Clegg S.R."/>
            <person name="Carter S.D."/>
            <person name="Radford A.D."/>
            <person name="Darby A."/>
            <person name="Hall N."/>
            <person name="Birtles R.J."/>
            <person name="Evans N.J."/>
        </authorList>
    </citation>
    <scope>NUCLEOTIDE SEQUENCE [LARGE SCALE GENOMIC DNA]</scope>
    <source>
        <strain evidence="4 6">CHPA</strain>
    </source>
</reference>
<keyword evidence="5" id="KW-1185">Reference proteome</keyword>
<dbReference type="NCBIfam" id="NF047619">
    <property type="entry name" value="NADase_discoid"/>
    <property type="match status" value="1"/>
</dbReference>
<proteinExistence type="predicted"/>
<dbReference type="InterPro" id="IPR057561">
    <property type="entry name" value="NADase_transloc"/>
</dbReference>